<protein>
    <submittedName>
        <fullName evidence="6">LysR family transcriptional regulator</fullName>
    </submittedName>
</protein>
<dbReference type="Gene3D" id="1.10.10.10">
    <property type="entry name" value="Winged helix-like DNA-binding domain superfamily/Winged helix DNA-binding domain"/>
    <property type="match status" value="1"/>
</dbReference>
<dbReference type="RefSeq" id="WP_208843862.1">
    <property type="nucleotide sequence ID" value="NZ_CP072133.1"/>
</dbReference>
<dbReference type="GO" id="GO:0003700">
    <property type="term" value="F:DNA-binding transcription factor activity"/>
    <property type="evidence" value="ECO:0007669"/>
    <property type="project" value="InterPro"/>
</dbReference>
<dbReference type="InterPro" id="IPR036388">
    <property type="entry name" value="WH-like_DNA-bd_sf"/>
</dbReference>
<gene>
    <name evidence="6" type="ORF">J5O05_05015</name>
</gene>
<dbReference type="EMBL" id="CP072133">
    <property type="protein sequence ID" value="QTH72240.1"/>
    <property type="molecule type" value="Genomic_DNA"/>
</dbReference>
<evidence type="ECO:0000256" key="3">
    <source>
        <dbReference type="ARBA" id="ARBA00023125"/>
    </source>
</evidence>
<dbReference type="GO" id="GO:0032993">
    <property type="term" value="C:protein-DNA complex"/>
    <property type="evidence" value="ECO:0007669"/>
    <property type="project" value="TreeGrafter"/>
</dbReference>
<comment type="similarity">
    <text evidence="1">Belongs to the LysR transcriptional regulatory family.</text>
</comment>
<evidence type="ECO:0000256" key="2">
    <source>
        <dbReference type="ARBA" id="ARBA00023015"/>
    </source>
</evidence>
<dbReference type="InterPro" id="IPR036390">
    <property type="entry name" value="WH_DNA-bd_sf"/>
</dbReference>
<dbReference type="KEGG" id="pxi:J5O05_05015"/>
<name>A0A975DID4_9GAMM</name>
<dbReference type="AlphaFoldDB" id="A0A975DID4"/>
<evidence type="ECO:0000256" key="1">
    <source>
        <dbReference type="ARBA" id="ARBA00009437"/>
    </source>
</evidence>
<evidence type="ECO:0000313" key="7">
    <source>
        <dbReference type="Proteomes" id="UP000664904"/>
    </source>
</evidence>
<dbReference type="PANTHER" id="PTHR30346">
    <property type="entry name" value="TRANSCRIPTIONAL DUAL REGULATOR HCAR-RELATED"/>
    <property type="match status" value="1"/>
</dbReference>
<dbReference type="InterPro" id="IPR000847">
    <property type="entry name" value="LysR_HTH_N"/>
</dbReference>
<dbReference type="Proteomes" id="UP000664904">
    <property type="component" value="Chromosome"/>
</dbReference>
<dbReference type="InterPro" id="IPR005119">
    <property type="entry name" value="LysR_subst-bd"/>
</dbReference>
<sequence length="295" mass="33639">MDINQLDLKKLKYLVTVAQELNFSRAAERLNIAQPPLSQQIKKIEESFNIQLFERSTRQVKLTPQGERIVQQAGRVLEAHSELMLYIRAQSDVDNAPLRLGAIGLAIDVLIAPRMMAFRQLRPNDVIHLEEGTTQQLLAKCHNKLIDAAVIRLHEMNLPEEHLYLLKREPYVLAVPKSWSEFGDHVCLSQLKDKPYIGYPRELHPELYDEIYAVFDSVGVTPKLVQKVRTKSATLALVANQIGCAIVPKSLSSKYQQDIHFASIEQALPTVDYYFYCQDKRLHPGMADLIKLLKS</sequence>
<keyword evidence="3" id="KW-0238">DNA-binding</keyword>
<keyword evidence="4" id="KW-0804">Transcription</keyword>
<dbReference type="Gene3D" id="3.40.190.10">
    <property type="entry name" value="Periplasmic binding protein-like II"/>
    <property type="match status" value="2"/>
</dbReference>
<organism evidence="6 7">
    <name type="scientific">Pseudoalteromonas xiamenensis</name>
    <dbReference type="NCBI Taxonomy" id="882626"/>
    <lineage>
        <taxon>Bacteria</taxon>
        <taxon>Pseudomonadati</taxon>
        <taxon>Pseudomonadota</taxon>
        <taxon>Gammaproteobacteria</taxon>
        <taxon>Alteromonadales</taxon>
        <taxon>Pseudoalteromonadaceae</taxon>
        <taxon>Pseudoalteromonas</taxon>
    </lineage>
</organism>
<dbReference type="GO" id="GO:0003677">
    <property type="term" value="F:DNA binding"/>
    <property type="evidence" value="ECO:0007669"/>
    <property type="project" value="UniProtKB-KW"/>
</dbReference>
<dbReference type="PROSITE" id="PS50931">
    <property type="entry name" value="HTH_LYSR"/>
    <property type="match status" value="1"/>
</dbReference>
<accession>A0A975DID4</accession>
<dbReference type="CDD" id="cd08414">
    <property type="entry name" value="PBP2_LTTR_aromatics_like"/>
    <property type="match status" value="1"/>
</dbReference>
<evidence type="ECO:0000256" key="4">
    <source>
        <dbReference type="ARBA" id="ARBA00023163"/>
    </source>
</evidence>
<dbReference type="Pfam" id="PF00126">
    <property type="entry name" value="HTH_1"/>
    <property type="match status" value="1"/>
</dbReference>
<dbReference type="SUPFAM" id="SSF46785">
    <property type="entry name" value="Winged helix' DNA-binding domain"/>
    <property type="match status" value="1"/>
</dbReference>
<evidence type="ECO:0000313" key="6">
    <source>
        <dbReference type="EMBL" id="QTH72240.1"/>
    </source>
</evidence>
<dbReference type="PANTHER" id="PTHR30346:SF28">
    <property type="entry name" value="HTH-TYPE TRANSCRIPTIONAL REGULATOR CYNR"/>
    <property type="match status" value="1"/>
</dbReference>
<evidence type="ECO:0000259" key="5">
    <source>
        <dbReference type="PROSITE" id="PS50931"/>
    </source>
</evidence>
<proteinExistence type="inferred from homology"/>
<keyword evidence="7" id="KW-1185">Reference proteome</keyword>
<feature type="domain" description="HTH lysR-type" evidence="5">
    <location>
        <begin position="6"/>
        <end position="63"/>
    </location>
</feature>
<dbReference type="FunFam" id="1.10.10.10:FF:000001">
    <property type="entry name" value="LysR family transcriptional regulator"/>
    <property type="match status" value="1"/>
</dbReference>
<keyword evidence="2" id="KW-0805">Transcription regulation</keyword>
<dbReference type="SUPFAM" id="SSF53850">
    <property type="entry name" value="Periplasmic binding protein-like II"/>
    <property type="match status" value="1"/>
</dbReference>
<dbReference type="Pfam" id="PF03466">
    <property type="entry name" value="LysR_substrate"/>
    <property type="match status" value="1"/>
</dbReference>
<reference evidence="6" key="1">
    <citation type="submission" date="2021-03" db="EMBL/GenBank/DDBJ databases">
        <title>Complete Genome of Pseudoalteromonas xiamenensis STKMTI.2, a new potential marine bacterium producing anti-Vibrio compounds.</title>
        <authorList>
            <person name="Handayani D.P."/>
            <person name="Isnansetyo A."/>
            <person name="Istiqomah I."/>
            <person name="Jumina J."/>
        </authorList>
    </citation>
    <scope>NUCLEOTIDE SEQUENCE</scope>
    <source>
        <strain evidence="6">STKMTI.2</strain>
    </source>
</reference>
<dbReference type="PRINTS" id="PR00039">
    <property type="entry name" value="HTHLYSR"/>
</dbReference>